<evidence type="ECO:0000313" key="1">
    <source>
        <dbReference type="EMBL" id="MVN22384.1"/>
    </source>
</evidence>
<dbReference type="EMBL" id="WPIK01000010">
    <property type="protein sequence ID" value="MVN22384.1"/>
    <property type="molecule type" value="Genomic_DNA"/>
</dbReference>
<dbReference type="RefSeq" id="WP_157567560.1">
    <property type="nucleotide sequence ID" value="NZ_WPIK01000010.1"/>
</dbReference>
<protein>
    <submittedName>
        <fullName evidence="1">Uncharacterized protein</fullName>
    </submittedName>
</protein>
<dbReference type="Proteomes" id="UP000462014">
    <property type="component" value="Unassembled WGS sequence"/>
</dbReference>
<evidence type="ECO:0000313" key="2">
    <source>
        <dbReference type="Proteomes" id="UP000462014"/>
    </source>
</evidence>
<reference evidence="1 2" key="1">
    <citation type="submission" date="2019-12" db="EMBL/GenBank/DDBJ databases">
        <title>Mucilaginibacter sp. HMF7410 genome sequencing and assembly.</title>
        <authorList>
            <person name="Kang H."/>
            <person name="Cha I."/>
            <person name="Kim H."/>
            <person name="Joh K."/>
        </authorList>
    </citation>
    <scope>NUCLEOTIDE SEQUENCE [LARGE SCALE GENOMIC DNA]</scope>
    <source>
        <strain evidence="1 2">HMF7410</strain>
    </source>
</reference>
<name>A0A7K1SYI2_9SPHI</name>
<organism evidence="1 2">
    <name type="scientific">Mucilaginibacter arboris</name>
    <dbReference type="NCBI Taxonomy" id="2682090"/>
    <lineage>
        <taxon>Bacteria</taxon>
        <taxon>Pseudomonadati</taxon>
        <taxon>Bacteroidota</taxon>
        <taxon>Sphingobacteriia</taxon>
        <taxon>Sphingobacteriales</taxon>
        <taxon>Sphingobacteriaceae</taxon>
        <taxon>Mucilaginibacter</taxon>
    </lineage>
</organism>
<dbReference type="AlphaFoldDB" id="A0A7K1SYI2"/>
<proteinExistence type="predicted"/>
<keyword evidence="2" id="KW-1185">Reference proteome</keyword>
<accession>A0A7K1SYI2</accession>
<sequence>MTVSQLIQKLQTLPQDALVITEGYEDGYDTIKKISLISIEENPKKEWYLGNYIDGEGAKATQAVFLNAETKAGSY</sequence>
<comment type="caution">
    <text evidence="1">The sequence shown here is derived from an EMBL/GenBank/DDBJ whole genome shotgun (WGS) entry which is preliminary data.</text>
</comment>
<gene>
    <name evidence="1" type="ORF">GO621_12645</name>
</gene>